<dbReference type="Proteomes" id="UP001159363">
    <property type="component" value="Chromosome 10"/>
</dbReference>
<evidence type="ECO:0000313" key="1">
    <source>
        <dbReference type="EMBL" id="KAJ8873364.1"/>
    </source>
</evidence>
<proteinExistence type="predicted"/>
<reference evidence="1 2" key="1">
    <citation type="submission" date="2023-02" db="EMBL/GenBank/DDBJ databases">
        <title>LHISI_Scaffold_Assembly.</title>
        <authorList>
            <person name="Stuart O.P."/>
            <person name="Cleave R."/>
            <person name="Magrath M.J.L."/>
            <person name="Mikheyev A.S."/>
        </authorList>
    </citation>
    <scope>NUCLEOTIDE SEQUENCE [LARGE SCALE GENOMIC DNA]</scope>
    <source>
        <strain evidence="1">Daus_M_001</strain>
        <tissue evidence="1">Leg muscle</tissue>
    </source>
</reference>
<dbReference type="EMBL" id="JARBHB010000011">
    <property type="protein sequence ID" value="KAJ8873364.1"/>
    <property type="molecule type" value="Genomic_DNA"/>
</dbReference>
<protein>
    <submittedName>
        <fullName evidence="1">Uncharacterized protein</fullName>
    </submittedName>
</protein>
<comment type="caution">
    <text evidence="1">The sequence shown here is derived from an EMBL/GenBank/DDBJ whole genome shotgun (WGS) entry which is preliminary data.</text>
</comment>
<evidence type="ECO:0000313" key="2">
    <source>
        <dbReference type="Proteomes" id="UP001159363"/>
    </source>
</evidence>
<sequence length="123" mass="13963">MENLKVVAMFDLLSSAKRRHTSNSTWTLFLLCQLDTPENGSEPRSKASYVKLYDFITERATWNDSNFVALIKCLGKLTATDFEAYHLSAHIMFMGQPLTLLQCVQEDSSSRFAPFPRAKTSAY</sequence>
<keyword evidence="2" id="KW-1185">Reference proteome</keyword>
<feature type="non-terminal residue" evidence="1">
    <location>
        <position position="123"/>
    </location>
</feature>
<accession>A0ABQ9GMW3</accession>
<gene>
    <name evidence="1" type="ORF">PR048_026998</name>
</gene>
<name>A0ABQ9GMW3_9NEOP</name>
<organism evidence="1 2">
    <name type="scientific">Dryococelus australis</name>
    <dbReference type="NCBI Taxonomy" id="614101"/>
    <lineage>
        <taxon>Eukaryota</taxon>
        <taxon>Metazoa</taxon>
        <taxon>Ecdysozoa</taxon>
        <taxon>Arthropoda</taxon>
        <taxon>Hexapoda</taxon>
        <taxon>Insecta</taxon>
        <taxon>Pterygota</taxon>
        <taxon>Neoptera</taxon>
        <taxon>Polyneoptera</taxon>
        <taxon>Phasmatodea</taxon>
        <taxon>Verophasmatodea</taxon>
        <taxon>Anareolatae</taxon>
        <taxon>Phasmatidae</taxon>
        <taxon>Eurycanthinae</taxon>
        <taxon>Dryococelus</taxon>
    </lineage>
</organism>